<dbReference type="PANTHER" id="PTHR35336:SF5">
    <property type="entry name" value="ADENOSYLCOBINAMIDE AMIDOHYDROLASE"/>
    <property type="match status" value="1"/>
</dbReference>
<accession>A0A839ITR2</accession>
<sequence length="231" mass="24582">MSFQLTRHARLHHTQNYLHIVFDRPHQILSSAVCNGGLVWADQMLNLKVPAYTDTAGSPVKTLIDYADSLGGKGRLTGMMTAASMNSFRMAVRSEQDVDIVVLATAGLSNARRAGDRAEYRLMTSEPEETGTINLIVLTSACLTPAAMTEALMIVTEAKAAVLQDADVRSAISGLIATGTGTDAVAIVNGAGPDNVSYCGKHVLFGEHLAQAVIEAVTGAIDREVSRPERD</sequence>
<dbReference type="InterPro" id="IPR002808">
    <property type="entry name" value="AdoCbi_amidolase"/>
</dbReference>
<protein>
    <submittedName>
        <fullName evidence="1">Adenosylcobinamide amidohydrolase</fullName>
    </submittedName>
</protein>
<comment type="caution">
    <text evidence="1">The sequence shown here is derived from an EMBL/GenBank/DDBJ whole genome shotgun (WGS) entry which is preliminary data.</text>
</comment>
<reference evidence="1 2" key="1">
    <citation type="submission" date="2020-08" db="EMBL/GenBank/DDBJ databases">
        <title>Oceanospirillum sp. nov. isolated from marine sediment.</title>
        <authorList>
            <person name="Ji X."/>
        </authorList>
    </citation>
    <scope>NUCLEOTIDE SEQUENCE [LARGE SCALE GENOMIC DNA]</scope>
    <source>
        <strain evidence="1 2">D5</strain>
    </source>
</reference>
<proteinExistence type="predicted"/>
<keyword evidence="1" id="KW-0378">Hydrolase</keyword>
<evidence type="ECO:0000313" key="2">
    <source>
        <dbReference type="Proteomes" id="UP000565262"/>
    </source>
</evidence>
<dbReference type="RefSeq" id="WP_182810611.1">
    <property type="nucleotide sequence ID" value="NZ_JACJFM010000036.1"/>
</dbReference>
<name>A0A839ITR2_9GAMM</name>
<gene>
    <name evidence="1" type="ORF">H4O21_19725</name>
</gene>
<evidence type="ECO:0000313" key="1">
    <source>
        <dbReference type="EMBL" id="MBB1488843.1"/>
    </source>
</evidence>
<dbReference type="InterPro" id="IPR052209">
    <property type="entry name" value="CbiZ"/>
</dbReference>
<keyword evidence="2" id="KW-1185">Reference proteome</keyword>
<dbReference type="Pfam" id="PF01955">
    <property type="entry name" value="CbiZ"/>
    <property type="match status" value="1"/>
</dbReference>
<dbReference type="PANTHER" id="PTHR35336">
    <property type="entry name" value="ADENOSYLCOBINAMIDE AMIDOHYDROLASE"/>
    <property type="match status" value="1"/>
</dbReference>
<dbReference type="EMBL" id="JACJFM010000036">
    <property type="protein sequence ID" value="MBB1488843.1"/>
    <property type="molecule type" value="Genomic_DNA"/>
</dbReference>
<organism evidence="1 2">
    <name type="scientific">Oceanospirillum sediminis</name>
    <dbReference type="NCBI Taxonomy" id="2760088"/>
    <lineage>
        <taxon>Bacteria</taxon>
        <taxon>Pseudomonadati</taxon>
        <taxon>Pseudomonadota</taxon>
        <taxon>Gammaproteobacteria</taxon>
        <taxon>Oceanospirillales</taxon>
        <taxon>Oceanospirillaceae</taxon>
        <taxon>Oceanospirillum</taxon>
    </lineage>
</organism>
<dbReference type="AlphaFoldDB" id="A0A839ITR2"/>
<dbReference type="GO" id="GO:0016787">
    <property type="term" value="F:hydrolase activity"/>
    <property type="evidence" value="ECO:0007669"/>
    <property type="project" value="UniProtKB-KW"/>
</dbReference>
<dbReference type="Proteomes" id="UP000565262">
    <property type="component" value="Unassembled WGS sequence"/>
</dbReference>